<accession>A0ABP0VD96</accession>
<protein>
    <submittedName>
        <fullName evidence="2">Uncharacterized protein</fullName>
    </submittedName>
</protein>
<reference evidence="2" key="1">
    <citation type="submission" date="2024-02" db="EMBL/GenBank/DDBJ databases">
        <authorList>
            <consortium name="ELIXIR-Norway"/>
            <consortium name="Elixir Norway"/>
        </authorList>
    </citation>
    <scope>NUCLEOTIDE SEQUENCE</scope>
</reference>
<organism evidence="2 3">
    <name type="scientific">Sphagnum jensenii</name>
    <dbReference type="NCBI Taxonomy" id="128206"/>
    <lineage>
        <taxon>Eukaryota</taxon>
        <taxon>Viridiplantae</taxon>
        <taxon>Streptophyta</taxon>
        <taxon>Embryophyta</taxon>
        <taxon>Bryophyta</taxon>
        <taxon>Sphagnophytina</taxon>
        <taxon>Sphagnopsida</taxon>
        <taxon>Sphagnales</taxon>
        <taxon>Sphagnaceae</taxon>
        <taxon>Sphagnum</taxon>
    </lineage>
</organism>
<feature type="compositionally biased region" description="Polar residues" evidence="1">
    <location>
        <begin position="476"/>
        <end position="485"/>
    </location>
</feature>
<feature type="region of interest" description="Disordered" evidence="1">
    <location>
        <begin position="459"/>
        <end position="485"/>
    </location>
</feature>
<comment type="caution">
    <text evidence="2">The sequence shown here is derived from an EMBL/GenBank/DDBJ whole genome shotgun (WGS) entry which is preliminary data.</text>
</comment>
<feature type="non-terminal residue" evidence="2">
    <location>
        <position position="1"/>
    </location>
</feature>
<sequence>YFRTQIPEDIRARLDVYIQHARISRDDCARSLRGSLDRLDEKLLIAFVETFLRLADRYWQALTQVDEAMANQLKTSHQMLDINYGNKDMDVYEEQVEWLCSAFNDSRRVTDRAMNLTLLSGDSTRVAAVLDQAYSSFSAVGSRSIDLLANYDMKHVFDVILRQAQSHPSDAAALAHFASCALLLRGDIDSTFKNTNHLNSSGHDAIIKTESSHFHLPFFSRGDSHSSSDHSVPVTEIHNENLKSFKMFASRSASSTHHENESNAQELKRSQKELSLLLTAIASNYETPSTRAKLTPLALVFSQPSICSPAKELRWLLLGVKPRLETSSSLSQHGGALQAVDANVFGSCEEAIRVYKLRIYNLSLNHVHATHKLRPLLQISLGSHVFKSDVAVSNPAADQYNWGNYAVEVNVDSITLNSTLLACELKYKGAVFGSTTVGSVSVPLSGLLVSDIQQESFPLVQKGQNETDDGREMEKSNNTPPSLTLSVELLDRN</sequence>
<evidence type="ECO:0000256" key="1">
    <source>
        <dbReference type="SAM" id="MobiDB-lite"/>
    </source>
</evidence>
<dbReference type="Proteomes" id="UP001497444">
    <property type="component" value="Unassembled WGS sequence"/>
</dbReference>
<evidence type="ECO:0000313" key="3">
    <source>
        <dbReference type="Proteomes" id="UP001497444"/>
    </source>
</evidence>
<gene>
    <name evidence="2" type="ORF">CSSPJE1EN1_LOCUS26833</name>
</gene>
<keyword evidence="3" id="KW-1185">Reference proteome</keyword>
<dbReference type="EMBL" id="CAXAQS010000387">
    <property type="protein sequence ID" value="CAK9251455.1"/>
    <property type="molecule type" value="Genomic_DNA"/>
</dbReference>
<name>A0ABP0VD96_9BRYO</name>
<proteinExistence type="predicted"/>
<evidence type="ECO:0000313" key="2">
    <source>
        <dbReference type="EMBL" id="CAK9251455.1"/>
    </source>
</evidence>